<reference evidence="1 2" key="1">
    <citation type="submission" date="2019-12" db="EMBL/GenBank/DDBJ databases">
        <title>Litoreibacter badius sp. nov., a novel bacteriochlorophyll a-containing bacterium in the genus Litoreibacter.</title>
        <authorList>
            <person name="Kanamuro M."/>
            <person name="Takabe Y."/>
            <person name="Mori K."/>
            <person name="Takaichi S."/>
            <person name="Hanada S."/>
        </authorList>
    </citation>
    <scope>NUCLEOTIDE SEQUENCE [LARGE SCALE GENOMIC DNA]</scope>
    <source>
        <strain evidence="1 2">K6</strain>
    </source>
</reference>
<keyword evidence="2" id="KW-1185">Reference proteome</keyword>
<dbReference type="Proteomes" id="UP000436822">
    <property type="component" value="Unassembled WGS sequence"/>
</dbReference>
<dbReference type="AlphaFoldDB" id="A0A6N6JBP4"/>
<protein>
    <submittedName>
        <fullName evidence="1">Uncharacterized protein</fullName>
    </submittedName>
</protein>
<gene>
    <name evidence="1" type="ORF">KIN_07750</name>
</gene>
<dbReference type="EMBL" id="BLJE01000001">
    <property type="protein sequence ID" value="GFE63701.1"/>
    <property type="molecule type" value="Genomic_DNA"/>
</dbReference>
<accession>A0A6N6JBP4</accession>
<proteinExistence type="predicted"/>
<name>A0A6N6JBP4_9RHOB</name>
<organism evidence="1 2">
    <name type="scientific">Litoreibacter roseus</name>
    <dbReference type="NCBI Taxonomy" id="2601869"/>
    <lineage>
        <taxon>Bacteria</taxon>
        <taxon>Pseudomonadati</taxon>
        <taxon>Pseudomonadota</taxon>
        <taxon>Alphaproteobacteria</taxon>
        <taxon>Rhodobacterales</taxon>
        <taxon>Roseobacteraceae</taxon>
        <taxon>Litoreibacter</taxon>
    </lineage>
</organism>
<sequence>MVRFFKIMVFLLVTGFSAIVGYAYFGDLAPNQVEINQPVEFDVD</sequence>
<comment type="caution">
    <text evidence="1">The sequence shown here is derived from an EMBL/GenBank/DDBJ whole genome shotgun (WGS) entry which is preliminary data.</text>
</comment>
<evidence type="ECO:0000313" key="2">
    <source>
        <dbReference type="Proteomes" id="UP000436822"/>
    </source>
</evidence>
<evidence type="ECO:0000313" key="1">
    <source>
        <dbReference type="EMBL" id="GFE63701.1"/>
    </source>
</evidence>